<dbReference type="RefSeq" id="WP_208678445.1">
    <property type="nucleotide sequence ID" value="NZ_CP034671.2"/>
</dbReference>
<reference evidence="2" key="1">
    <citation type="submission" date="2024-01" db="EMBL/GenBank/DDBJ databases">
        <title>Synechococcus elongatus PCC 11802, a close yet different native of Synechococcus elongatus PCC 11801.</title>
        <authorList>
            <person name="Jaiswal D."/>
            <person name="Sengupta A."/>
            <person name="Sengupta S."/>
            <person name="Pakrasi H.B."/>
            <person name="Wangikar P."/>
        </authorList>
    </citation>
    <scope>NUCLEOTIDE SEQUENCE</scope>
    <source>
        <strain evidence="2">PCC 11802</strain>
    </source>
</reference>
<organism evidence="2">
    <name type="scientific">Synechococcus elongatus PCC 11802</name>
    <dbReference type="NCBI Taxonomy" id="2283154"/>
    <lineage>
        <taxon>Bacteria</taxon>
        <taxon>Bacillati</taxon>
        <taxon>Cyanobacteriota</taxon>
        <taxon>Cyanophyceae</taxon>
        <taxon>Synechococcales</taxon>
        <taxon>Synechococcaceae</taxon>
        <taxon>Synechococcus</taxon>
    </lineage>
</organism>
<accession>A0AAT9JYH3</accession>
<sequence length="137" mass="15487">MTIAAGLWIGFDPGRDKCGLALMEAQTGQILEHRILASTEAIAELETLFQTRSPQLLVLGNQTTSRQWQAQLSALPSAPPIALVDERNSTLQARDRYWQMYPARGWRRLLPKGLRQPPRPVDDLVAILLLERYRAQL</sequence>
<evidence type="ECO:0000313" key="2">
    <source>
        <dbReference type="EMBL" id="QFZ92608.2"/>
    </source>
</evidence>
<dbReference type="SUPFAM" id="SSF53098">
    <property type="entry name" value="Ribonuclease H-like"/>
    <property type="match status" value="1"/>
</dbReference>
<evidence type="ECO:0000259" key="1">
    <source>
        <dbReference type="SMART" id="SM00732"/>
    </source>
</evidence>
<dbReference type="AlphaFoldDB" id="A0AAT9JYH3"/>
<dbReference type="Gene3D" id="3.30.420.140">
    <property type="entry name" value="YqgF/RNase H-like domain"/>
    <property type="match status" value="1"/>
</dbReference>
<dbReference type="InterPro" id="IPR037027">
    <property type="entry name" value="YqgF/RNaseH-like_dom_sf"/>
</dbReference>
<dbReference type="InterPro" id="IPR006641">
    <property type="entry name" value="YqgF/RNaseH-like_dom"/>
</dbReference>
<feature type="domain" description="YqgF/RNase H-like" evidence="1">
    <location>
        <begin position="6"/>
        <end position="93"/>
    </location>
</feature>
<dbReference type="InterPro" id="IPR012337">
    <property type="entry name" value="RNaseH-like_sf"/>
</dbReference>
<name>A0AAT9JYH3_SYNEL</name>
<dbReference type="SMART" id="SM00732">
    <property type="entry name" value="YqgFc"/>
    <property type="match status" value="1"/>
</dbReference>
<protein>
    <submittedName>
        <fullName evidence="2">Pre-16S rRNA-processing nuclease YqgF</fullName>
    </submittedName>
</protein>
<proteinExistence type="predicted"/>
<dbReference type="GO" id="GO:0006139">
    <property type="term" value="P:nucleobase-containing compound metabolic process"/>
    <property type="evidence" value="ECO:0007669"/>
    <property type="project" value="InterPro"/>
</dbReference>
<gene>
    <name evidence="2" type="ORF">EKO22_09890</name>
</gene>
<dbReference type="EMBL" id="CP034671">
    <property type="protein sequence ID" value="QFZ92608.2"/>
    <property type="molecule type" value="Genomic_DNA"/>
</dbReference>